<comment type="caution">
    <text evidence="2">The sequence shown here is derived from an EMBL/GenBank/DDBJ whole genome shotgun (WGS) entry which is preliminary data.</text>
</comment>
<proteinExistence type="predicted"/>
<organism evidence="2 3">
    <name type="scientific">candidate division WWE3 bacterium CG08_land_8_20_14_0_20_41_10</name>
    <dbReference type="NCBI Taxonomy" id="1975085"/>
    <lineage>
        <taxon>Bacteria</taxon>
        <taxon>Katanobacteria</taxon>
    </lineage>
</organism>
<name>A0A2H0XE18_UNCKA</name>
<evidence type="ECO:0000313" key="3">
    <source>
        <dbReference type="Proteomes" id="UP000231252"/>
    </source>
</evidence>
<protein>
    <recommendedName>
        <fullName evidence="4">Glycosyltransferase RgtA/B/C/D-like domain-containing protein</fullName>
    </recommendedName>
</protein>
<gene>
    <name evidence="2" type="ORF">COT50_02320</name>
</gene>
<evidence type="ECO:0000313" key="2">
    <source>
        <dbReference type="EMBL" id="PIS22368.1"/>
    </source>
</evidence>
<dbReference type="Proteomes" id="UP000231252">
    <property type="component" value="Unassembled WGS sequence"/>
</dbReference>
<keyword evidence="1" id="KW-1133">Transmembrane helix</keyword>
<sequence>MVFNLRKIFPLILLVAVFTVCAFNYTPDTYLTGWDNLHPEFYFKVNIIDRSIFSVWQEYQGLGLLAVMAHASDLPRQTILYAFSLFLPCSFVRYLYQFLMLFLGCGGVFFLLKKTLGGDKSSFLGALFYLLNLGTLQNFYAPISMFTTFWGFFPLLLFSGFNYLEDPARRNLLWFIWISVLAVPMAYTPTLFIVYVFCFSVILLGSSFRRFKYLLRLLFTIFAVNAFWILPFIYSVYSNVGTVINSTINQMSSENSFLLNKKWGGFENVAILKGFWFGNVDLQLEQGKFDYMMRPWITHI</sequence>
<reference evidence="3" key="1">
    <citation type="submission" date="2017-09" db="EMBL/GenBank/DDBJ databases">
        <title>Depth-based differentiation of microbial function through sediment-hosted aquifers and enrichment of novel symbionts in the deep terrestrial subsurface.</title>
        <authorList>
            <person name="Probst A.J."/>
            <person name="Ladd B."/>
            <person name="Jarett J.K."/>
            <person name="Geller-Mcgrath D.E."/>
            <person name="Sieber C.M.K."/>
            <person name="Emerson J.B."/>
            <person name="Anantharaman K."/>
            <person name="Thomas B.C."/>
            <person name="Malmstrom R."/>
            <person name="Stieglmeier M."/>
            <person name="Klingl A."/>
            <person name="Woyke T."/>
            <person name="Ryan C.M."/>
            <person name="Banfield J.F."/>
        </authorList>
    </citation>
    <scope>NUCLEOTIDE SEQUENCE [LARGE SCALE GENOMIC DNA]</scope>
</reference>
<evidence type="ECO:0008006" key="4">
    <source>
        <dbReference type="Google" id="ProtNLM"/>
    </source>
</evidence>
<keyword evidence="1" id="KW-0812">Transmembrane</keyword>
<feature type="transmembrane region" description="Helical" evidence="1">
    <location>
        <begin position="172"/>
        <end position="205"/>
    </location>
</feature>
<feature type="transmembrane region" description="Helical" evidence="1">
    <location>
        <begin position="94"/>
        <end position="112"/>
    </location>
</feature>
<feature type="transmembrane region" description="Helical" evidence="1">
    <location>
        <begin position="217"/>
        <end position="237"/>
    </location>
</feature>
<feature type="non-terminal residue" evidence="2">
    <location>
        <position position="300"/>
    </location>
</feature>
<dbReference type="AlphaFoldDB" id="A0A2H0XE18"/>
<keyword evidence="1" id="KW-0472">Membrane</keyword>
<accession>A0A2H0XE18</accession>
<feature type="transmembrane region" description="Helical" evidence="1">
    <location>
        <begin position="124"/>
        <end position="152"/>
    </location>
</feature>
<dbReference type="EMBL" id="PEYU01000052">
    <property type="protein sequence ID" value="PIS22368.1"/>
    <property type="molecule type" value="Genomic_DNA"/>
</dbReference>
<evidence type="ECO:0000256" key="1">
    <source>
        <dbReference type="SAM" id="Phobius"/>
    </source>
</evidence>